<organism evidence="2 3">
    <name type="scientific">Kurthia sibirica</name>
    <dbReference type="NCBI Taxonomy" id="202750"/>
    <lineage>
        <taxon>Bacteria</taxon>
        <taxon>Bacillati</taxon>
        <taxon>Bacillota</taxon>
        <taxon>Bacilli</taxon>
        <taxon>Bacillales</taxon>
        <taxon>Caryophanaceae</taxon>
        <taxon>Kurthia</taxon>
    </lineage>
</organism>
<name>A0A2U3ALF6_9BACL</name>
<dbReference type="InterPro" id="IPR027954">
    <property type="entry name" value="Transcobalamin-like_C"/>
</dbReference>
<evidence type="ECO:0000313" key="3">
    <source>
        <dbReference type="Proteomes" id="UP000245938"/>
    </source>
</evidence>
<sequence length="176" mass="20006">MKKDFLLVVCIALLIAIFFSGTKIQSVEQYESVTKDTITEETPIVYLSIDARSIKKNEKLLKPELLKYMPSDGVILKKTAYVLRKNDTAFDLLLRATRQNKIQMEYQGATDNSFNSVYVQGINYLYEFSAGSNSGWMYRVNESFPNKGISRYKLKEGDVVALQYTTNLGNDIGGRQ</sequence>
<dbReference type="OrthoDB" id="2356646at2"/>
<evidence type="ECO:0000313" key="2">
    <source>
        <dbReference type="EMBL" id="PWI25342.1"/>
    </source>
</evidence>
<protein>
    <recommendedName>
        <fullName evidence="1">Transcobalamin-like C-terminal domain-containing protein</fullName>
    </recommendedName>
</protein>
<gene>
    <name evidence="2" type="ORF">DEX24_08350</name>
</gene>
<reference evidence="2 3" key="1">
    <citation type="submission" date="2018-05" db="EMBL/GenBank/DDBJ databases">
        <title>Kurthia sibirica genome sequence.</title>
        <authorList>
            <person name="Maclea K.S."/>
            <person name="Goen A.E."/>
        </authorList>
    </citation>
    <scope>NUCLEOTIDE SEQUENCE [LARGE SCALE GENOMIC DNA]</scope>
    <source>
        <strain evidence="2 3">ATCC 49154</strain>
    </source>
</reference>
<feature type="domain" description="Transcobalamin-like C-terminal" evidence="1">
    <location>
        <begin position="87"/>
        <end position="165"/>
    </location>
</feature>
<dbReference type="RefSeq" id="WP_109305971.1">
    <property type="nucleotide sequence ID" value="NZ_BJUF01000028.1"/>
</dbReference>
<dbReference type="Gene3D" id="2.170.130.30">
    <property type="match status" value="1"/>
</dbReference>
<dbReference type="EMBL" id="QFVR01000009">
    <property type="protein sequence ID" value="PWI25342.1"/>
    <property type="molecule type" value="Genomic_DNA"/>
</dbReference>
<proteinExistence type="predicted"/>
<evidence type="ECO:0000259" key="1">
    <source>
        <dbReference type="Pfam" id="PF14478"/>
    </source>
</evidence>
<accession>A0A2U3ALF6</accession>
<dbReference type="Pfam" id="PF14478">
    <property type="entry name" value="DUF4430"/>
    <property type="match status" value="1"/>
</dbReference>
<keyword evidence="3" id="KW-1185">Reference proteome</keyword>
<comment type="caution">
    <text evidence="2">The sequence shown here is derived from an EMBL/GenBank/DDBJ whole genome shotgun (WGS) entry which is preliminary data.</text>
</comment>
<dbReference type="AlphaFoldDB" id="A0A2U3ALF6"/>
<dbReference type="Proteomes" id="UP000245938">
    <property type="component" value="Unassembled WGS sequence"/>
</dbReference>